<dbReference type="HOGENOM" id="CLU_009601_1_0_1"/>
<dbReference type="GeneID" id="4395652"/>
<dbReference type="RefSeq" id="XP_001227304.1">
    <property type="nucleotide sequence ID" value="XM_001227303.1"/>
</dbReference>
<evidence type="ECO:0000313" key="3">
    <source>
        <dbReference type="Proteomes" id="UP000001056"/>
    </source>
</evidence>
<dbReference type="PANTHER" id="PTHR21054:SF2">
    <property type="entry name" value="MIP04191P"/>
    <property type="match status" value="1"/>
</dbReference>
<dbReference type="EMBL" id="CH408034">
    <property type="protein sequence ID" value="EAQ85363.1"/>
    <property type="molecule type" value="Genomic_DNA"/>
</dbReference>
<gene>
    <name evidence="2" type="ORF">CHGG_09377</name>
</gene>
<dbReference type="Pfam" id="PF12044">
    <property type="entry name" value="Metallopep"/>
    <property type="match status" value="1"/>
</dbReference>
<dbReference type="InterPro" id="IPR053002">
    <property type="entry name" value="Metalloproteinase_M10B"/>
</dbReference>
<dbReference type="OrthoDB" id="74460at2759"/>
<dbReference type="eggNOG" id="KOG4525">
    <property type="taxonomic scope" value="Eukaryota"/>
</dbReference>
<dbReference type="InParanoid" id="Q2GRM7"/>
<organism evidence="2 3">
    <name type="scientific">Chaetomium globosum (strain ATCC 6205 / CBS 148.51 / DSM 1962 / NBRC 6347 / NRRL 1970)</name>
    <name type="common">Soil fungus</name>
    <dbReference type="NCBI Taxonomy" id="306901"/>
    <lineage>
        <taxon>Eukaryota</taxon>
        <taxon>Fungi</taxon>
        <taxon>Dikarya</taxon>
        <taxon>Ascomycota</taxon>
        <taxon>Pezizomycotina</taxon>
        <taxon>Sordariomycetes</taxon>
        <taxon>Sordariomycetidae</taxon>
        <taxon>Sordariales</taxon>
        <taxon>Chaetomiaceae</taxon>
        <taxon>Chaetomium</taxon>
    </lineage>
</organism>
<dbReference type="OMA" id="NDNGECA"/>
<dbReference type="AlphaFoldDB" id="Q2GRM7"/>
<reference evidence="3" key="1">
    <citation type="journal article" date="2015" name="Genome Announc.">
        <title>Draft genome sequence of the cellulolytic fungus Chaetomium globosum.</title>
        <authorList>
            <person name="Cuomo C.A."/>
            <person name="Untereiner W.A."/>
            <person name="Ma L.-J."/>
            <person name="Grabherr M."/>
            <person name="Birren B.W."/>
        </authorList>
    </citation>
    <scope>NUCLEOTIDE SEQUENCE [LARGE SCALE GENOMIC DNA]</scope>
    <source>
        <strain evidence="3">ATCC 6205 / CBS 148.51 / DSM 1962 / NBRC 6347 / NRRL 1970</strain>
    </source>
</reference>
<proteinExistence type="predicted"/>
<evidence type="ECO:0000313" key="2">
    <source>
        <dbReference type="EMBL" id="EAQ85363.1"/>
    </source>
</evidence>
<protein>
    <submittedName>
        <fullName evidence="2">Uncharacterized protein</fullName>
    </submittedName>
</protein>
<dbReference type="GO" id="GO:0005737">
    <property type="term" value="C:cytoplasm"/>
    <property type="evidence" value="ECO:0007669"/>
    <property type="project" value="TreeGrafter"/>
</dbReference>
<dbReference type="VEuPathDB" id="FungiDB:CHGG_09377"/>
<feature type="region of interest" description="Disordered" evidence="1">
    <location>
        <begin position="561"/>
        <end position="625"/>
    </location>
</feature>
<dbReference type="PANTHER" id="PTHR21054">
    <property type="entry name" value="ZINC METALLOPROTEINASE-RELATED"/>
    <property type="match status" value="1"/>
</dbReference>
<keyword evidence="3" id="KW-1185">Reference proteome</keyword>
<sequence length="625" mass="68721">MIQLDNFPTDEVSEVYQRCVLVSGKCNTASALEQNDGHVLVETGDRFGKTLFPEQRWPMCHGNFKALLLLSPGLNKITITTQDDASTETPPLHLAILVAKDSPLLMDCPPAKFGGISSAHSDLSAAIAKFRMTAYMWQALTAEDLRAKGLGRRAFRLEEEWSTDTLSQRSQQTPTAAAGTVPKIHLIRTEKTVAQLRDANLAQQNPHARHPDDLHKIFTAALLAHGAPFTTHTRPVVAGLILDSHYNTPDTTISPTSPHHSPLILAHAALGSHDPRGLSLGIFGSHLTYAWPRFLDEVPACLLDPTPPGDTVGNDNGECDSMWRACAVGQGAFLHEAGIARVVFSPLGKADEEEDKVSVSNPLKSLRYSYEELASRFGTKGLRLKVTGMNGKEYSVDNIWKLFQRGTTSILVPGTKIRLLKQCVSGDRLKDGDEETWDWAVMLKKRDKKGNLVAASKIDLRVGCSLDGAEVYYQDGTKIPCGPRGKNGQDPSMGGHQARKLVLPRDVEISKVAVTREVPARGHKIIGFYGVSGTWGMCISFGIVTAPRDADLPDSVYDMQELQNNPDRDQHRSKKRRLSNEEDDDDQMSDPDECDEDIDNSSNSGDKDEGYDDGWDSEVERVYRG</sequence>
<name>Q2GRM7_CHAGB</name>
<dbReference type="InterPro" id="IPR021917">
    <property type="entry name" value="Unchr_Zn-peptidase-like"/>
</dbReference>
<dbReference type="Proteomes" id="UP000001056">
    <property type="component" value="Unassembled WGS sequence"/>
</dbReference>
<evidence type="ECO:0000256" key="1">
    <source>
        <dbReference type="SAM" id="MobiDB-lite"/>
    </source>
</evidence>
<feature type="compositionally biased region" description="Acidic residues" evidence="1">
    <location>
        <begin position="581"/>
        <end position="599"/>
    </location>
</feature>
<accession>Q2GRM7</accession>